<comment type="caution">
    <text evidence="2">The sequence shown here is derived from an EMBL/GenBank/DDBJ whole genome shotgun (WGS) entry which is preliminary data.</text>
</comment>
<dbReference type="EMBL" id="BCMY01000001">
    <property type="protein sequence ID" value="GAQ34362.1"/>
    <property type="molecule type" value="Genomic_DNA"/>
</dbReference>
<dbReference type="AlphaFoldDB" id="A0A100I413"/>
<feature type="signal peptide" evidence="1">
    <location>
        <begin position="1"/>
        <end position="20"/>
    </location>
</feature>
<protein>
    <submittedName>
        <fullName evidence="2">Uncharacterized protein</fullName>
    </submittedName>
</protein>
<dbReference type="VEuPathDB" id="FungiDB:ASPNIDRAFT2_1164084"/>
<dbReference type="OMA" id="WGCVNAG"/>
<dbReference type="VEuPathDB" id="FungiDB:M747DRAFT_294286"/>
<dbReference type="Proteomes" id="UP000068243">
    <property type="component" value="Unassembled WGS sequence"/>
</dbReference>
<evidence type="ECO:0000313" key="3">
    <source>
        <dbReference type="Proteomes" id="UP000068243"/>
    </source>
</evidence>
<keyword evidence="1" id="KW-0732">Signal</keyword>
<dbReference type="VEuPathDB" id="FungiDB:ATCC64974_26630"/>
<accession>A0A100I413</accession>
<gene>
    <name evidence="2" type="ORF">ABL_00657</name>
</gene>
<organism evidence="2 3">
    <name type="scientific">Aspergillus niger</name>
    <dbReference type="NCBI Taxonomy" id="5061"/>
    <lineage>
        <taxon>Eukaryota</taxon>
        <taxon>Fungi</taxon>
        <taxon>Dikarya</taxon>
        <taxon>Ascomycota</taxon>
        <taxon>Pezizomycotina</taxon>
        <taxon>Eurotiomycetes</taxon>
        <taxon>Eurotiomycetidae</taxon>
        <taxon>Eurotiales</taxon>
        <taxon>Aspergillaceae</taxon>
        <taxon>Aspergillus</taxon>
        <taxon>Aspergillus subgen. Circumdati</taxon>
    </lineage>
</organism>
<dbReference type="OrthoDB" id="4503345at2759"/>
<feature type="chain" id="PRO_5007087132" evidence="1">
    <location>
        <begin position="21"/>
        <end position="101"/>
    </location>
</feature>
<name>A0A100I413_ASPNG</name>
<proteinExistence type="predicted"/>
<evidence type="ECO:0000256" key="1">
    <source>
        <dbReference type="SAM" id="SignalP"/>
    </source>
</evidence>
<evidence type="ECO:0000313" key="2">
    <source>
        <dbReference type="EMBL" id="GAQ34362.1"/>
    </source>
</evidence>
<sequence>MKLLSTLVASALALTTSVQAANCNAGLKYCASVLKSIDFKYVEMMNAAIGQKYGEFNADLVHPMLYLWHCNADGSVSIVKRCDWDCVDGGAGKSDYCQWQQ</sequence>
<reference evidence="3" key="1">
    <citation type="journal article" date="2016" name="Genome Announc.">
        <title>Draft genome sequence of Aspergillus niger strain An76.</title>
        <authorList>
            <person name="Gong W."/>
            <person name="Cheng Z."/>
            <person name="Zhang H."/>
            <person name="Liu L."/>
            <person name="Gao P."/>
            <person name="Wang L."/>
        </authorList>
    </citation>
    <scope>NUCLEOTIDE SEQUENCE [LARGE SCALE GENOMIC DNA]</scope>
    <source>
        <strain evidence="3">An76</strain>
    </source>
</reference>